<dbReference type="PROSITE" id="PS51186">
    <property type="entry name" value="GNAT"/>
    <property type="match status" value="1"/>
</dbReference>
<dbReference type="InterPro" id="IPR016181">
    <property type="entry name" value="Acyl_CoA_acyltransferase"/>
</dbReference>
<dbReference type="Proteomes" id="UP000219252">
    <property type="component" value="Unassembled WGS sequence"/>
</dbReference>
<evidence type="ECO:0000313" key="4">
    <source>
        <dbReference type="EMBL" id="SOC39946.1"/>
    </source>
</evidence>
<dbReference type="PANTHER" id="PTHR43420:SF47">
    <property type="entry name" value="N-ACETYLTRANSFERASE DOMAIN-CONTAINING PROTEIN"/>
    <property type="match status" value="1"/>
</dbReference>
<dbReference type="AlphaFoldDB" id="A0A285UH76"/>
<protein>
    <submittedName>
        <fullName evidence="4">Ribosomal protein S18 acetylase RimI-like enzyme</fullName>
    </submittedName>
</protein>
<sequence>MEFRILTEFDAEDYQKIRLRALKISSESFGSTYEKEVAYTLDMVKDRIRPTQEKFVMGAFNGGVLVGIATFVRNTGKKDSHKGNIYGMFVAPEMRGQKVGKKILLELIERAKKDEGLEQIHLAVVSTNESAKKLYESLGFKTYGVEPNALKDDGNYYDEDLMVLFLNGLGK</sequence>
<organism evidence="4 5">
    <name type="scientific">Ureibacillus acetophenoni</name>
    <dbReference type="NCBI Taxonomy" id="614649"/>
    <lineage>
        <taxon>Bacteria</taxon>
        <taxon>Bacillati</taxon>
        <taxon>Bacillota</taxon>
        <taxon>Bacilli</taxon>
        <taxon>Bacillales</taxon>
        <taxon>Caryophanaceae</taxon>
        <taxon>Ureibacillus</taxon>
    </lineage>
</organism>
<gene>
    <name evidence="4" type="ORF">SAMN05877842_106201</name>
</gene>
<dbReference type="GO" id="GO:0016747">
    <property type="term" value="F:acyltransferase activity, transferring groups other than amino-acyl groups"/>
    <property type="evidence" value="ECO:0007669"/>
    <property type="project" value="InterPro"/>
</dbReference>
<dbReference type="PANTHER" id="PTHR43420">
    <property type="entry name" value="ACETYLTRANSFERASE"/>
    <property type="match status" value="1"/>
</dbReference>
<dbReference type="InterPro" id="IPR050680">
    <property type="entry name" value="YpeA/RimI_acetyltransf"/>
</dbReference>
<dbReference type="CDD" id="cd04301">
    <property type="entry name" value="NAT_SF"/>
    <property type="match status" value="1"/>
</dbReference>
<dbReference type="EMBL" id="OBQC01000006">
    <property type="protein sequence ID" value="SOC39946.1"/>
    <property type="molecule type" value="Genomic_DNA"/>
</dbReference>
<reference evidence="5" key="1">
    <citation type="submission" date="2017-08" db="EMBL/GenBank/DDBJ databases">
        <authorList>
            <person name="Varghese N."/>
            <person name="Submissions S."/>
        </authorList>
    </citation>
    <scope>NUCLEOTIDE SEQUENCE [LARGE SCALE GENOMIC DNA]</scope>
    <source>
        <strain evidence="5">JC23</strain>
    </source>
</reference>
<dbReference type="GO" id="GO:0005840">
    <property type="term" value="C:ribosome"/>
    <property type="evidence" value="ECO:0007669"/>
    <property type="project" value="UniProtKB-KW"/>
</dbReference>
<dbReference type="InterPro" id="IPR000182">
    <property type="entry name" value="GNAT_dom"/>
</dbReference>
<accession>A0A285UH76</accession>
<keyword evidence="2" id="KW-0012">Acyltransferase</keyword>
<dbReference type="Gene3D" id="3.40.630.30">
    <property type="match status" value="1"/>
</dbReference>
<keyword evidence="4" id="KW-0687">Ribonucleoprotein</keyword>
<evidence type="ECO:0000313" key="5">
    <source>
        <dbReference type="Proteomes" id="UP000219252"/>
    </source>
</evidence>
<name>A0A285UH76_9BACL</name>
<dbReference type="SUPFAM" id="SSF55729">
    <property type="entry name" value="Acyl-CoA N-acyltransferases (Nat)"/>
    <property type="match status" value="1"/>
</dbReference>
<dbReference type="OrthoDB" id="9799092at2"/>
<keyword evidence="5" id="KW-1185">Reference proteome</keyword>
<evidence type="ECO:0000259" key="3">
    <source>
        <dbReference type="PROSITE" id="PS51186"/>
    </source>
</evidence>
<evidence type="ECO:0000256" key="1">
    <source>
        <dbReference type="ARBA" id="ARBA00022679"/>
    </source>
</evidence>
<keyword evidence="1" id="KW-0808">Transferase</keyword>
<dbReference type="Pfam" id="PF00583">
    <property type="entry name" value="Acetyltransf_1"/>
    <property type="match status" value="1"/>
</dbReference>
<feature type="domain" description="N-acetyltransferase" evidence="3">
    <location>
        <begin position="1"/>
        <end position="167"/>
    </location>
</feature>
<proteinExistence type="predicted"/>
<keyword evidence="4" id="KW-0689">Ribosomal protein</keyword>
<dbReference type="RefSeq" id="WP_097149578.1">
    <property type="nucleotide sequence ID" value="NZ_OBQC01000006.1"/>
</dbReference>
<evidence type="ECO:0000256" key="2">
    <source>
        <dbReference type="ARBA" id="ARBA00023315"/>
    </source>
</evidence>